<gene>
    <name evidence="1" type="ORF">E5J99_08115</name>
</gene>
<sequence>MSYIGQLPIPAATAEEQAHIAGLVQQILAAKAHNAAADTAALEAQTDAAVVALYGVALPAGPVGA</sequence>
<dbReference type="Proteomes" id="UP000297739">
    <property type="component" value="Unassembled WGS sequence"/>
</dbReference>
<dbReference type="RefSeq" id="WP_135497216.1">
    <property type="nucleotide sequence ID" value="NZ_SRLD01000012.1"/>
</dbReference>
<protein>
    <submittedName>
        <fullName evidence="1">Uncharacterized protein</fullName>
    </submittedName>
</protein>
<comment type="caution">
    <text evidence="1">The sequence shown here is derived from an EMBL/GenBank/DDBJ whole genome shotgun (WGS) entry which is preliminary data.</text>
</comment>
<evidence type="ECO:0000313" key="2">
    <source>
        <dbReference type="Proteomes" id="UP000297739"/>
    </source>
</evidence>
<proteinExistence type="predicted"/>
<evidence type="ECO:0000313" key="1">
    <source>
        <dbReference type="EMBL" id="TGE17224.1"/>
    </source>
</evidence>
<dbReference type="AlphaFoldDB" id="A0A4Z0PMQ1"/>
<dbReference type="EMBL" id="SRLD01000012">
    <property type="protein sequence ID" value="TGE17224.1"/>
    <property type="molecule type" value="Genomic_DNA"/>
</dbReference>
<accession>A0A4Z0PMQ1</accession>
<keyword evidence="2" id="KW-1185">Reference proteome</keyword>
<name>A0A4Z0PMQ1_9BACT</name>
<reference evidence="1 2" key="1">
    <citation type="submission" date="2019-04" db="EMBL/GenBank/DDBJ databases">
        <authorList>
            <person name="Feng G."/>
            <person name="Zhang J."/>
            <person name="Zhu H."/>
        </authorList>
    </citation>
    <scope>NUCLEOTIDE SEQUENCE [LARGE SCALE GENOMIC DNA]</scope>
    <source>
        <strain evidence="1 2">JCM 17223</strain>
    </source>
</reference>
<organism evidence="1 2">
    <name type="scientific">Hymenobacter elongatus</name>
    <dbReference type="NCBI Taxonomy" id="877208"/>
    <lineage>
        <taxon>Bacteria</taxon>
        <taxon>Pseudomonadati</taxon>
        <taxon>Bacteroidota</taxon>
        <taxon>Cytophagia</taxon>
        <taxon>Cytophagales</taxon>
        <taxon>Hymenobacteraceae</taxon>
        <taxon>Hymenobacter</taxon>
    </lineage>
</organism>